<reference evidence="2" key="1">
    <citation type="submission" date="2020-08" db="EMBL/GenBank/DDBJ databases">
        <title>Multicomponent nature underlies the extraordinary mechanical properties of spider dragline silk.</title>
        <authorList>
            <person name="Kono N."/>
            <person name="Nakamura H."/>
            <person name="Mori M."/>
            <person name="Yoshida Y."/>
            <person name="Ohtoshi R."/>
            <person name="Malay A.D."/>
            <person name="Moran D.A.P."/>
            <person name="Tomita M."/>
            <person name="Numata K."/>
            <person name="Arakawa K."/>
        </authorList>
    </citation>
    <scope>NUCLEOTIDE SEQUENCE</scope>
</reference>
<accession>A0A8X6Q9G0</accession>
<evidence type="ECO:0000313" key="2">
    <source>
        <dbReference type="EMBL" id="GFU13811.1"/>
    </source>
</evidence>
<comment type="caution">
    <text evidence="2">The sequence shown here is derived from an EMBL/GenBank/DDBJ whole genome shotgun (WGS) entry which is preliminary data.</text>
</comment>
<evidence type="ECO:0000313" key="1">
    <source>
        <dbReference type="EMBL" id="GFU03040.1"/>
    </source>
</evidence>
<dbReference type="EMBL" id="BMAW01125728">
    <property type="protein sequence ID" value="GFU13811.1"/>
    <property type="molecule type" value="Genomic_DNA"/>
</dbReference>
<sequence>MDESNLNMFERWILSIKSELEIGFQIFKNHGEVFTFLVKSDETEENVLHLQHFQNLKIHTVGFETIELKCSVFWMDKLKTLLKDLENPEHYELLTISIF</sequence>
<evidence type="ECO:0000313" key="3">
    <source>
        <dbReference type="Proteomes" id="UP000887013"/>
    </source>
</evidence>
<keyword evidence="3" id="KW-1185">Reference proteome</keyword>
<organism evidence="2 3">
    <name type="scientific">Nephila pilipes</name>
    <name type="common">Giant wood spider</name>
    <name type="synonym">Nephila maculata</name>
    <dbReference type="NCBI Taxonomy" id="299642"/>
    <lineage>
        <taxon>Eukaryota</taxon>
        <taxon>Metazoa</taxon>
        <taxon>Ecdysozoa</taxon>
        <taxon>Arthropoda</taxon>
        <taxon>Chelicerata</taxon>
        <taxon>Arachnida</taxon>
        <taxon>Araneae</taxon>
        <taxon>Araneomorphae</taxon>
        <taxon>Entelegynae</taxon>
        <taxon>Araneoidea</taxon>
        <taxon>Nephilidae</taxon>
        <taxon>Nephila</taxon>
    </lineage>
</organism>
<dbReference type="Proteomes" id="UP000887013">
    <property type="component" value="Unassembled WGS sequence"/>
</dbReference>
<dbReference type="AlphaFoldDB" id="A0A8X6Q9G0"/>
<protein>
    <submittedName>
        <fullName evidence="2">Uncharacterized protein</fullName>
    </submittedName>
</protein>
<dbReference type="EMBL" id="BMAW01027618">
    <property type="protein sequence ID" value="GFU03040.1"/>
    <property type="molecule type" value="Genomic_DNA"/>
</dbReference>
<proteinExistence type="predicted"/>
<gene>
    <name evidence="2" type="ORF">NPIL_126681</name>
    <name evidence="1" type="ORF">NPIL_81411</name>
</gene>
<name>A0A8X6Q9G0_NEPPI</name>